<keyword evidence="5" id="KW-1185">Reference proteome</keyword>
<dbReference type="PANTHER" id="PTHR36933">
    <property type="entry name" value="SLL0788 PROTEIN"/>
    <property type="match status" value="1"/>
</dbReference>
<gene>
    <name evidence="4" type="ORF">JL107_15870</name>
</gene>
<evidence type="ECO:0000256" key="2">
    <source>
        <dbReference type="SAM" id="SignalP"/>
    </source>
</evidence>
<feature type="domain" description="DUF305" evidence="3">
    <location>
        <begin position="73"/>
        <end position="256"/>
    </location>
</feature>
<feature type="compositionally biased region" description="Low complexity" evidence="1">
    <location>
        <begin position="27"/>
        <end position="55"/>
    </location>
</feature>
<evidence type="ECO:0000259" key="3">
    <source>
        <dbReference type="Pfam" id="PF03713"/>
    </source>
</evidence>
<dbReference type="InterPro" id="IPR005183">
    <property type="entry name" value="DUF305_CopM-like"/>
</dbReference>
<evidence type="ECO:0000313" key="4">
    <source>
        <dbReference type="EMBL" id="MBM9477926.1"/>
    </source>
</evidence>
<proteinExistence type="predicted"/>
<accession>A0A938YNR2</accession>
<sequence length="260" mass="26056">MSRAPRTVLTTLALTGVLALAACSGTDTTASTSSTTAAAPGSAAPATSDPADAPANGDTAEAAQDPLSHNDADVAFARAMVVHHQEAVAMADLVQGRTTNPAVLDLAGRIRAAQAPEIDVMNGWLATWGAAAGSTDTDTATDTAGGEMTGMDHSGMDMGGTDTTGTATSEVATDGGGMSGMAGMAGMMTPEQMAELTAATGADFDARWLELMIAHHRGAVTMAGVELESGVDSDALELARTIAETQATEIGEMEQLQNAG</sequence>
<evidence type="ECO:0000256" key="1">
    <source>
        <dbReference type="SAM" id="MobiDB-lite"/>
    </source>
</evidence>
<reference evidence="4" key="1">
    <citation type="submission" date="2021-01" db="EMBL/GenBank/DDBJ databases">
        <title>KCTC 19127 draft genome.</title>
        <authorList>
            <person name="An D."/>
        </authorList>
    </citation>
    <scope>NUCLEOTIDE SEQUENCE</scope>
    <source>
        <strain evidence="4">KCTC 19127</strain>
    </source>
</reference>
<feature type="region of interest" description="Disordered" evidence="1">
    <location>
        <begin position="27"/>
        <end position="64"/>
    </location>
</feature>
<feature type="chain" id="PRO_5038002509" evidence="2">
    <location>
        <begin position="22"/>
        <end position="260"/>
    </location>
</feature>
<dbReference type="InterPro" id="IPR012347">
    <property type="entry name" value="Ferritin-like"/>
</dbReference>
<name>A0A938YNR2_9ACTN</name>
<dbReference type="RefSeq" id="WP_205258049.1">
    <property type="nucleotide sequence ID" value="NZ_BAAAPV010000002.1"/>
</dbReference>
<dbReference type="AlphaFoldDB" id="A0A938YNR2"/>
<evidence type="ECO:0000313" key="5">
    <source>
        <dbReference type="Proteomes" id="UP000663801"/>
    </source>
</evidence>
<comment type="caution">
    <text evidence="4">The sequence shown here is derived from an EMBL/GenBank/DDBJ whole genome shotgun (WGS) entry which is preliminary data.</text>
</comment>
<feature type="signal peptide" evidence="2">
    <location>
        <begin position="1"/>
        <end position="21"/>
    </location>
</feature>
<dbReference type="PANTHER" id="PTHR36933:SF1">
    <property type="entry name" value="SLL0788 PROTEIN"/>
    <property type="match status" value="1"/>
</dbReference>
<dbReference type="Proteomes" id="UP000663801">
    <property type="component" value="Unassembled WGS sequence"/>
</dbReference>
<dbReference type="PROSITE" id="PS51257">
    <property type="entry name" value="PROKAR_LIPOPROTEIN"/>
    <property type="match status" value="1"/>
</dbReference>
<dbReference type="Pfam" id="PF03713">
    <property type="entry name" value="DUF305"/>
    <property type="match status" value="1"/>
</dbReference>
<dbReference type="Gene3D" id="1.20.1260.10">
    <property type="match status" value="1"/>
</dbReference>
<keyword evidence="2" id="KW-0732">Signal</keyword>
<dbReference type="EMBL" id="JAERWL010000014">
    <property type="protein sequence ID" value="MBM9477926.1"/>
    <property type="molecule type" value="Genomic_DNA"/>
</dbReference>
<protein>
    <submittedName>
        <fullName evidence="4">DUF305 domain-containing protein</fullName>
    </submittedName>
</protein>
<organism evidence="4 5">
    <name type="scientific">Nakamurella flavida</name>
    <dbReference type="NCBI Taxonomy" id="363630"/>
    <lineage>
        <taxon>Bacteria</taxon>
        <taxon>Bacillati</taxon>
        <taxon>Actinomycetota</taxon>
        <taxon>Actinomycetes</taxon>
        <taxon>Nakamurellales</taxon>
        <taxon>Nakamurellaceae</taxon>
        <taxon>Nakamurella</taxon>
    </lineage>
</organism>